<evidence type="ECO:0000313" key="2">
    <source>
        <dbReference type="EMBL" id="SVD18593.1"/>
    </source>
</evidence>
<feature type="transmembrane region" description="Helical" evidence="1">
    <location>
        <begin position="12"/>
        <end position="40"/>
    </location>
</feature>
<evidence type="ECO:0008006" key="3">
    <source>
        <dbReference type="Google" id="ProtNLM"/>
    </source>
</evidence>
<sequence>MSFTFLELSLVALIFVWIGFIRTGLGFGGAVLGLPILMLIGGSPIDW</sequence>
<evidence type="ECO:0000256" key="1">
    <source>
        <dbReference type="SAM" id="Phobius"/>
    </source>
</evidence>
<name>A0A382T989_9ZZZZ</name>
<proteinExistence type="predicted"/>
<keyword evidence="1" id="KW-1133">Transmembrane helix</keyword>
<dbReference type="EMBL" id="UINC01134815">
    <property type="protein sequence ID" value="SVD18593.1"/>
    <property type="molecule type" value="Genomic_DNA"/>
</dbReference>
<feature type="non-terminal residue" evidence="2">
    <location>
        <position position="47"/>
    </location>
</feature>
<keyword evidence="1" id="KW-0812">Transmembrane</keyword>
<gene>
    <name evidence="2" type="ORF">METZ01_LOCUS371447</name>
</gene>
<keyword evidence="1" id="KW-0472">Membrane</keyword>
<reference evidence="2" key="1">
    <citation type="submission" date="2018-05" db="EMBL/GenBank/DDBJ databases">
        <authorList>
            <person name="Lanie J.A."/>
            <person name="Ng W.-L."/>
            <person name="Kazmierczak K.M."/>
            <person name="Andrzejewski T.M."/>
            <person name="Davidsen T.M."/>
            <person name="Wayne K.J."/>
            <person name="Tettelin H."/>
            <person name="Glass J.I."/>
            <person name="Rusch D."/>
            <person name="Podicherti R."/>
            <person name="Tsui H.-C.T."/>
            <person name="Winkler M.E."/>
        </authorList>
    </citation>
    <scope>NUCLEOTIDE SEQUENCE</scope>
</reference>
<organism evidence="2">
    <name type="scientific">marine metagenome</name>
    <dbReference type="NCBI Taxonomy" id="408172"/>
    <lineage>
        <taxon>unclassified sequences</taxon>
        <taxon>metagenomes</taxon>
        <taxon>ecological metagenomes</taxon>
    </lineage>
</organism>
<accession>A0A382T989</accession>
<protein>
    <recommendedName>
        <fullName evidence="3">Sulfite exporter TauE/SafE family protein</fullName>
    </recommendedName>
</protein>
<dbReference type="AlphaFoldDB" id="A0A382T989"/>